<sequence>MTHDTLNKIVLKETSLKDAQALGDIKVLFGSVEWQRYR</sequence>
<gene>
    <name evidence="1" type="ORF">PS938_04652</name>
</gene>
<organism evidence="1 2">
    <name type="scientific">Pseudomonas fluorescens</name>
    <dbReference type="NCBI Taxonomy" id="294"/>
    <lineage>
        <taxon>Bacteria</taxon>
        <taxon>Pseudomonadati</taxon>
        <taxon>Pseudomonadota</taxon>
        <taxon>Gammaproteobacteria</taxon>
        <taxon>Pseudomonadales</taxon>
        <taxon>Pseudomonadaceae</taxon>
        <taxon>Pseudomonas</taxon>
    </lineage>
</organism>
<protein>
    <submittedName>
        <fullName evidence="1">Uncharacterized protein</fullName>
    </submittedName>
</protein>
<evidence type="ECO:0000313" key="2">
    <source>
        <dbReference type="Proteomes" id="UP000327191"/>
    </source>
</evidence>
<dbReference type="AlphaFoldDB" id="A0A5E7V4Z2"/>
<accession>A0A5E7V4Z2</accession>
<dbReference type="EMBL" id="CABVJE010000023">
    <property type="protein sequence ID" value="VVQ19062.1"/>
    <property type="molecule type" value="Genomic_DNA"/>
</dbReference>
<dbReference type="Proteomes" id="UP000327191">
    <property type="component" value="Unassembled WGS sequence"/>
</dbReference>
<proteinExistence type="predicted"/>
<name>A0A5E7V4Z2_PSEFL</name>
<evidence type="ECO:0000313" key="1">
    <source>
        <dbReference type="EMBL" id="VVQ19062.1"/>
    </source>
</evidence>
<reference evidence="1 2" key="1">
    <citation type="submission" date="2019-09" db="EMBL/GenBank/DDBJ databases">
        <authorList>
            <person name="Chandra G."/>
            <person name="Truman W A."/>
        </authorList>
    </citation>
    <scope>NUCLEOTIDE SEQUENCE [LARGE SCALE GENOMIC DNA]</scope>
    <source>
        <strain evidence="1">PS938</strain>
    </source>
</reference>